<evidence type="ECO:0000256" key="1">
    <source>
        <dbReference type="ARBA" id="ARBA00004370"/>
    </source>
</evidence>
<dbReference type="EMBL" id="LAZR01006426">
    <property type="protein sequence ID" value="KKM92203.1"/>
    <property type="molecule type" value="Genomic_DNA"/>
</dbReference>
<feature type="transmembrane region" description="Helical" evidence="5">
    <location>
        <begin position="120"/>
        <end position="139"/>
    </location>
</feature>
<proteinExistence type="predicted"/>
<dbReference type="SUPFAM" id="SSF161084">
    <property type="entry name" value="MAPEG domain-like"/>
    <property type="match status" value="1"/>
</dbReference>
<dbReference type="Pfam" id="PF01124">
    <property type="entry name" value="MAPEG"/>
    <property type="match status" value="1"/>
</dbReference>
<keyword evidence="3 5" id="KW-1133">Transmembrane helix</keyword>
<name>A0A0F9LFB2_9ZZZZ</name>
<sequence>MLLQDVYLLAFSGLFLILLTLLVQWFIASSTKASQADAIPGKISDNLSHDSFVFRAHRTFMNSLENLPLMLGTTFMAILISANPLWTGIFVWIFAISRLIHMALYYAIATEKNPSPRTYFFMLGLLSNVALLILCFITLI</sequence>
<dbReference type="Gene3D" id="1.20.120.550">
    <property type="entry name" value="Membrane associated eicosanoid/glutathione metabolism-like domain"/>
    <property type="match status" value="1"/>
</dbReference>
<dbReference type="AlphaFoldDB" id="A0A0F9LFB2"/>
<evidence type="ECO:0000256" key="4">
    <source>
        <dbReference type="ARBA" id="ARBA00023136"/>
    </source>
</evidence>
<keyword evidence="4 5" id="KW-0472">Membrane</keyword>
<feature type="transmembrane region" description="Helical" evidence="5">
    <location>
        <begin position="6"/>
        <end position="27"/>
    </location>
</feature>
<gene>
    <name evidence="6" type="ORF">LCGC14_1220770</name>
</gene>
<evidence type="ECO:0000256" key="5">
    <source>
        <dbReference type="SAM" id="Phobius"/>
    </source>
</evidence>
<evidence type="ECO:0008006" key="7">
    <source>
        <dbReference type="Google" id="ProtNLM"/>
    </source>
</evidence>
<dbReference type="InterPro" id="IPR001129">
    <property type="entry name" value="Membr-assoc_MAPEG"/>
</dbReference>
<evidence type="ECO:0000313" key="6">
    <source>
        <dbReference type="EMBL" id="KKM92203.1"/>
    </source>
</evidence>
<accession>A0A0F9LFB2</accession>
<evidence type="ECO:0000256" key="2">
    <source>
        <dbReference type="ARBA" id="ARBA00022692"/>
    </source>
</evidence>
<evidence type="ECO:0000256" key="3">
    <source>
        <dbReference type="ARBA" id="ARBA00022989"/>
    </source>
</evidence>
<comment type="caution">
    <text evidence="6">The sequence shown here is derived from an EMBL/GenBank/DDBJ whole genome shotgun (WGS) entry which is preliminary data.</text>
</comment>
<dbReference type="GO" id="GO:0016020">
    <property type="term" value="C:membrane"/>
    <property type="evidence" value="ECO:0007669"/>
    <property type="project" value="UniProtKB-SubCell"/>
</dbReference>
<dbReference type="InterPro" id="IPR023352">
    <property type="entry name" value="MAPEG-like_dom_sf"/>
</dbReference>
<protein>
    <recommendedName>
        <fullName evidence="7">MAPEG family protein</fullName>
    </recommendedName>
</protein>
<organism evidence="6">
    <name type="scientific">marine sediment metagenome</name>
    <dbReference type="NCBI Taxonomy" id="412755"/>
    <lineage>
        <taxon>unclassified sequences</taxon>
        <taxon>metagenomes</taxon>
        <taxon>ecological metagenomes</taxon>
    </lineage>
</organism>
<keyword evidence="2 5" id="KW-0812">Transmembrane</keyword>
<reference evidence="6" key="1">
    <citation type="journal article" date="2015" name="Nature">
        <title>Complex archaea that bridge the gap between prokaryotes and eukaryotes.</title>
        <authorList>
            <person name="Spang A."/>
            <person name="Saw J.H."/>
            <person name="Jorgensen S.L."/>
            <person name="Zaremba-Niedzwiedzka K."/>
            <person name="Martijn J."/>
            <person name="Lind A.E."/>
            <person name="van Eijk R."/>
            <person name="Schleper C."/>
            <person name="Guy L."/>
            <person name="Ettema T.J."/>
        </authorList>
    </citation>
    <scope>NUCLEOTIDE SEQUENCE</scope>
</reference>
<comment type="subcellular location">
    <subcellularLocation>
        <location evidence="1">Membrane</location>
    </subcellularLocation>
</comment>